<protein>
    <submittedName>
        <fullName evidence="6">FAD-dependent oxidoreductase</fullName>
    </submittedName>
</protein>
<dbReference type="InterPro" id="IPR036188">
    <property type="entry name" value="FAD/NAD-bd_sf"/>
</dbReference>
<dbReference type="InterPro" id="IPR039650">
    <property type="entry name" value="HdrA-like"/>
</dbReference>
<sequence>MEDYTVKISRTQKCGVLVAGGGVGGVSAAISASRTGADVMLIESGGCLGGQAGFGIVTPVGSIETISRKSFGGLCREIYDNVSRLTKKYASPKEGFEDLKASPHILKYVLLKTAVEAGVNVRFHTQFIDAECENGKIKSVIVSDKNGFMKISADMFIDATGDGDLIVKSGADYVKGSEKGVYHQLAEEGMDKRHFTDEKMDGGEKSGLMQPVSIFFTMENVDMKKAFEYNNKVYKFGDFGITKEKFKKWEFAGTCGFEITDEKIPLPQGRILVSFGTSNHTAVINMSRVTGIDGTDADSLNDGEIKAQLQVIAIVDFLKTFIPGFENSCLVQSASSLGVRETRRLKGNYVLSGLEAIKAEQNDERIARGSYIIDIHDPNGRKSAFGGDIKGDFYDIPYGTLVTDKVENLLVCGRCISVDHVANSSTRVQGTCIMTGQAAGTAAAMAVTEKVSAPRVDVKKLQKILIDNGVYLD</sequence>
<keyword evidence="2" id="KW-0479">Metal-binding</keyword>
<dbReference type="Gene3D" id="3.50.50.60">
    <property type="entry name" value="FAD/NAD(P)-binding domain"/>
    <property type="match status" value="1"/>
</dbReference>
<dbReference type="PANTHER" id="PTHR43498:SF1">
    <property type="entry name" value="COB--COM HETERODISULFIDE REDUCTASE IRON-SULFUR SUBUNIT A"/>
    <property type="match status" value="1"/>
</dbReference>
<comment type="caution">
    <text evidence="6">The sequence shown here is derived from an EMBL/GenBank/DDBJ whole genome shotgun (WGS) entry which is preliminary data.</text>
</comment>
<accession>A0A926FC82</accession>
<evidence type="ECO:0000256" key="1">
    <source>
        <dbReference type="ARBA" id="ARBA00022485"/>
    </source>
</evidence>
<dbReference type="GO" id="GO:0051539">
    <property type="term" value="F:4 iron, 4 sulfur cluster binding"/>
    <property type="evidence" value="ECO:0007669"/>
    <property type="project" value="UniProtKB-KW"/>
</dbReference>
<keyword evidence="5" id="KW-0411">Iron-sulfur</keyword>
<dbReference type="AlphaFoldDB" id="A0A926FC82"/>
<proteinExistence type="predicted"/>
<evidence type="ECO:0000256" key="4">
    <source>
        <dbReference type="ARBA" id="ARBA00023004"/>
    </source>
</evidence>
<dbReference type="EMBL" id="JACRTE010000003">
    <property type="protein sequence ID" value="MBC8596032.1"/>
    <property type="molecule type" value="Genomic_DNA"/>
</dbReference>
<name>A0A926FC82_9FIRM</name>
<evidence type="ECO:0000313" key="6">
    <source>
        <dbReference type="EMBL" id="MBC8596032.1"/>
    </source>
</evidence>
<evidence type="ECO:0000256" key="2">
    <source>
        <dbReference type="ARBA" id="ARBA00022723"/>
    </source>
</evidence>
<gene>
    <name evidence="6" type="ORF">H8706_04010</name>
</gene>
<evidence type="ECO:0000256" key="5">
    <source>
        <dbReference type="ARBA" id="ARBA00023014"/>
    </source>
</evidence>
<evidence type="ECO:0000313" key="7">
    <source>
        <dbReference type="Proteomes" id="UP000647416"/>
    </source>
</evidence>
<dbReference type="PANTHER" id="PTHR43498">
    <property type="entry name" value="FERREDOXIN:COB-COM HETERODISULFIDE REDUCTASE SUBUNIT A"/>
    <property type="match status" value="1"/>
</dbReference>
<keyword evidence="3" id="KW-0560">Oxidoreductase</keyword>
<keyword evidence="4" id="KW-0408">Iron</keyword>
<dbReference type="Proteomes" id="UP000647416">
    <property type="component" value="Unassembled WGS sequence"/>
</dbReference>
<dbReference type="Pfam" id="PF12831">
    <property type="entry name" value="FAD_oxidored"/>
    <property type="match status" value="1"/>
</dbReference>
<keyword evidence="1" id="KW-0004">4Fe-4S</keyword>
<organism evidence="6 7">
    <name type="scientific">Qingrenia yutianensis</name>
    <dbReference type="NCBI Taxonomy" id="2763676"/>
    <lineage>
        <taxon>Bacteria</taxon>
        <taxon>Bacillati</taxon>
        <taxon>Bacillota</taxon>
        <taxon>Clostridia</taxon>
        <taxon>Eubacteriales</taxon>
        <taxon>Oscillospiraceae</taxon>
        <taxon>Qingrenia</taxon>
    </lineage>
</organism>
<dbReference type="RefSeq" id="WP_262431597.1">
    <property type="nucleotide sequence ID" value="NZ_JACRTE010000003.1"/>
</dbReference>
<dbReference type="GO" id="GO:0046872">
    <property type="term" value="F:metal ion binding"/>
    <property type="evidence" value="ECO:0007669"/>
    <property type="project" value="UniProtKB-KW"/>
</dbReference>
<reference evidence="6" key="1">
    <citation type="submission" date="2020-08" db="EMBL/GenBank/DDBJ databases">
        <title>Genome public.</title>
        <authorList>
            <person name="Liu C."/>
            <person name="Sun Q."/>
        </authorList>
    </citation>
    <scope>NUCLEOTIDE SEQUENCE</scope>
    <source>
        <strain evidence="6">NSJ-50</strain>
    </source>
</reference>
<dbReference type="SUPFAM" id="SSF51905">
    <property type="entry name" value="FAD/NAD(P)-binding domain"/>
    <property type="match status" value="1"/>
</dbReference>
<evidence type="ECO:0000256" key="3">
    <source>
        <dbReference type="ARBA" id="ARBA00023002"/>
    </source>
</evidence>
<dbReference type="GO" id="GO:0016491">
    <property type="term" value="F:oxidoreductase activity"/>
    <property type="evidence" value="ECO:0007669"/>
    <property type="project" value="UniProtKB-KW"/>
</dbReference>
<keyword evidence="7" id="KW-1185">Reference proteome</keyword>